<evidence type="ECO:0000313" key="1">
    <source>
        <dbReference type="EMBL" id="THW13181.1"/>
    </source>
</evidence>
<dbReference type="SUPFAM" id="SSF53448">
    <property type="entry name" value="Nucleotide-diphospho-sugar transferases"/>
    <property type="match status" value="1"/>
</dbReference>
<gene>
    <name evidence="1" type="ORF">D6D24_06184</name>
</gene>
<dbReference type="InterPro" id="IPR050587">
    <property type="entry name" value="GNT1/Glycosyltrans_8"/>
</dbReference>
<dbReference type="EMBL" id="QZAJ01000246">
    <property type="protein sequence ID" value="THW13181.1"/>
    <property type="molecule type" value="Genomic_DNA"/>
</dbReference>
<name>A0A4S8VNG2_AURPU</name>
<reference evidence="1 2" key="1">
    <citation type="submission" date="2018-10" db="EMBL/GenBank/DDBJ databases">
        <title>Fifty Aureobasidium pullulans genomes reveal a recombining polyextremotolerant generalist.</title>
        <authorList>
            <person name="Gostincar C."/>
            <person name="Turk M."/>
            <person name="Zajc J."/>
            <person name="Gunde-Cimerman N."/>
        </authorList>
    </citation>
    <scope>NUCLEOTIDE SEQUENCE [LARGE SCALE GENOMIC DNA]</scope>
    <source>
        <strain evidence="1 2">EXF-11318</strain>
    </source>
</reference>
<dbReference type="InterPro" id="IPR029044">
    <property type="entry name" value="Nucleotide-diphossugar_trans"/>
</dbReference>
<comment type="caution">
    <text evidence="1">The sequence shown here is derived from an EMBL/GenBank/DDBJ whole genome shotgun (WGS) entry which is preliminary data.</text>
</comment>
<dbReference type="Proteomes" id="UP000308014">
    <property type="component" value="Unassembled WGS sequence"/>
</dbReference>
<proteinExistence type="predicted"/>
<keyword evidence="1" id="KW-0808">Transferase</keyword>
<dbReference type="Gene3D" id="3.90.550.10">
    <property type="entry name" value="Spore Coat Polysaccharide Biosynthesis Protein SpsA, Chain A"/>
    <property type="match status" value="1"/>
</dbReference>
<dbReference type="PANTHER" id="PTHR11183">
    <property type="entry name" value="GLYCOGENIN SUBFAMILY MEMBER"/>
    <property type="match status" value="1"/>
</dbReference>
<dbReference type="GO" id="GO:0016740">
    <property type="term" value="F:transferase activity"/>
    <property type="evidence" value="ECO:0007669"/>
    <property type="project" value="UniProtKB-KW"/>
</dbReference>
<protein>
    <submittedName>
        <fullName evidence="1">Nucleotide-diphospho-sugar transferase</fullName>
    </submittedName>
</protein>
<organism evidence="1 2">
    <name type="scientific">Aureobasidium pullulans</name>
    <name type="common">Black yeast</name>
    <name type="synonym">Pullularia pullulans</name>
    <dbReference type="NCBI Taxonomy" id="5580"/>
    <lineage>
        <taxon>Eukaryota</taxon>
        <taxon>Fungi</taxon>
        <taxon>Dikarya</taxon>
        <taxon>Ascomycota</taxon>
        <taxon>Pezizomycotina</taxon>
        <taxon>Dothideomycetes</taxon>
        <taxon>Dothideomycetidae</taxon>
        <taxon>Dothideales</taxon>
        <taxon>Saccotheciaceae</taxon>
        <taxon>Aureobasidium</taxon>
    </lineage>
</organism>
<evidence type="ECO:0000313" key="2">
    <source>
        <dbReference type="Proteomes" id="UP000308014"/>
    </source>
</evidence>
<dbReference type="AlphaFoldDB" id="A0A4S8VNG2"/>
<sequence>MATLPMSKISASSPKVLGLFALLFFASCLLTLSFRSNPSSPAYQRKHGVLIDRKKNHTPNVAFVTFLGAFTGGIDPNKPENDDDDGYYVSTRVLGYQLMHSTTAGTNASIPFVVVVTDETHPRKRARLEKDGAIVIEVSRIPPGWAIPGDPRWKDMMTKLRLFELTQFAKICYIDSDHLVTDRLDGIFYDEATITQHTLQDPKNMRDDEAAMPRTYMMAAHTDYWGYEHPYPPPTDGTYMNFGFAVFTPSKALFNYYLSVLGIPGRFDMGMQEQSLINYAHRREGNMPWKPLWHGWNVNWPTEKDWRGGAKSFHAKYWDTDPSHDKVLKGIWREQRAEMEGFYRGRDGGK</sequence>
<accession>A0A4S8VNG2</accession>